<dbReference type="Pfam" id="PF24968">
    <property type="entry name" value="DUF7770"/>
    <property type="match status" value="1"/>
</dbReference>
<dbReference type="AlphaFoldDB" id="A0A165IIM8"/>
<dbReference type="RefSeq" id="XP_018190501.1">
    <property type="nucleotide sequence ID" value="XM_018336735.1"/>
</dbReference>
<keyword evidence="3" id="KW-1185">Reference proteome</keyword>
<evidence type="ECO:0000313" key="3">
    <source>
        <dbReference type="Proteomes" id="UP000076632"/>
    </source>
</evidence>
<dbReference type="InterPro" id="IPR056672">
    <property type="entry name" value="DUF7770"/>
</dbReference>
<gene>
    <name evidence="2" type="ORF">L228DRAFT_58852</name>
</gene>
<dbReference type="OMA" id="IHHIIAC"/>
<dbReference type="GeneID" id="28901872"/>
<accession>A0A165IIM8</accession>
<evidence type="ECO:0000259" key="1">
    <source>
        <dbReference type="Pfam" id="PF24968"/>
    </source>
</evidence>
<dbReference type="InParanoid" id="A0A165IIM8"/>
<reference evidence="2 3" key="1">
    <citation type="journal article" date="2016" name="Fungal Biol.">
        <title>The genome of Xylona heveae provides a window into fungal endophytism.</title>
        <authorList>
            <person name="Gazis R."/>
            <person name="Kuo A."/>
            <person name="Riley R."/>
            <person name="LaButti K."/>
            <person name="Lipzen A."/>
            <person name="Lin J."/>
            <person name="Amirebrahimi M."/>
            <person name="Hesse C.N."/>
            <person name="Spatafora J.W."/>
            <person name="Henrissat B."/>
            <person name="Hainaut M."/>
            <person name="Grigoriev I.V."/>
            <person name="Hibbett D.S."/>
        </authorList>
    </citation>
    <scope>NUCLEOTIDE SEQUENCE [LARGE SCALE GENOMIC DNA]</scope>
    <source>
        <strain evidence="2 3">TC161</strain>
    </source>
</reference>
<feature type="domain" description="DUF7770" evidence="1">
    <location>
        <begin position="41"/>
        <end position="181"/>
    </location>
</feature>
<dbReference type="EMBL" id="KV407455">
    <property type="protein sequence ID" value="KZF24946.1"/>
    <property type="molecule type" value="Genomic_DNA"/>
</dbReference>
<name>A0A165IIM8_XYLHT</name>
<dbReference type="OrthoDB" id="3527137at2759"/>
<protein>
    <recommendedName>
        <fullName evidence="1">DUF7770 domain-containing protein</fullName>
    </recommendedName>
</protein>
<dbReference type="Proteomes" id="UP000076632">
    <property type="component" value="Unassembled WGS sequence"/>
</dbReference>
<organism evidence="2 3">
    <name type="scientific">Xylona heveae (strain CBS 132557 / TC161)</name>
    <dbReference type="NCBI Taxonomy" id="1328760"/>
    <lineage>
        <taxon>Eukaryota</taxon>
        <taxon>Fungi</taxon>
        <taxon>Dikarya</taxon>
        <taxon>Ascomycota</taxon>
        <taxon>Pezizomycotina</taxon>
        <taxon>Xylonomycetes</taxon>
        <taxon>Xylonales</taxon>
        <taxon>Xylonaceae</taxon>
        <taxon>Xylona</taxon>
    </lineage>
</organism>
<proteinExistence type="predicted"/>
<sequence length="184" mass="19831">MMSTVRYIPPSIAAGAANKSIICIYACAYSATPVSGPGSSTSGTQTNHWVLFCCVNQRDSYRIDPSPSGPNLTITPIITFKGYPYTANASKICQLDTSSLTVGSFIALLERSTYDKYQFDAGGQGCRYWIYSVVNLLQSQGHIQNSSQTQAAINALGIVWGDNHQPLPTSQQTGITPGRFYALS</sequence>
<evidence type="ECO:0000313" key="2">
    <source>
        <dbReference type="EMBL" id="KZF24946.1"/>
    </source>
</evidence>
<dbReference type="STRING" id="1328760.A0A165IIM8"/>